<dbReference type="PANTHER" id="PTHR48079:SF6">
    <property type="entry name" value="NAD(P)-BINDING DOMAIN-CONTAINING PROTEIN-RELATED"/>
    <property type="match status" value="1"/>
</dbReference>
<keyword evidence="2" id="KW-0560">Oxidoreductase</keyword>
<evidence type="ECO:0000313" key="3">
    <source>
        <dbReference type="Proteomes" id="UP000319852"/>
    </source>
</evidence>
<dbReference type="KEGG" id="amob:HG15A2_06190"/>
<dbReference type="Gene3D" id="3.40.50.720">
    <property type="entry name" value="NAD(P)-binding Rossmann-like Domain"/>
    <property type="match status" value="1"/>
</dbReference>
<accession>A0A517MR54</accession>
<organism evidence="2 3">
    <name type="scientific">Adhaeretor mobilis</name>
    <dbReference type="NCBI Taxonomy" id="1930276"/>
    <lineage>
        <taxon>Bacteria</taxon>
        <taxon>Pseudomonadati</taxon>
        <taxon>Planctomycetota</taxon>
        <taxon>Planctomycetia</taxon>
        <taxon>Pirellulales</taxon>
        <taxon>Lacipirellulaceae</taxon>
        <taxon>Adhaeretor</taxon>
    </lineage>
</organism>
<keyword evidence="3" id="KW-1185">Reference proteome</keyword>
<feature type="domain" description="NAD-dependent epimerase/dehydratase" evidence="1">
    <location>
        <begin position="5"/>
        <end position="219"/>
    </location>
</feature>
<protein>
    <submittedName>
        <fullName evidence="2">GDP-6-deoxy-D-mannose reductase</fullName>
        <ecNumber evidence="2">1.1.1.281</ecNumber>
    </submittedName>
</protein>
<dbReference type="InterPro" id="IPR036291">
    <property type="entry name" value="NAD(P)-bd_dom_sf"/>
</dbReference>
<dbReference type="EC" id="1.1.1.281" evidence="2"/>
<dbReference type="RefSeq" id="WP_145057673.1">
    <property type="nucleotide sequence ID" value="NZ_CP036263.1"/>
</dbReference>
<dbReference type="InterPro" id="IPR001509">
    <property type="entry name" value="Epimerase_deHydtase"/>
</dbReference>
<dbReference type="GO" id="GO:0033705">
    <property type="term" value="F:GDP-4-dehydro-6-deoxy-D-mannose reductase activity"/>
    <property type="evidence" value="ECO:0007669"/>
    <property type="project" value="UniProtKB-EC"/>
</dbReference>
<dbReference type="GO" id="GO:0005737">
    <property type="term" value="C:cytoplasm"/>
    <property type="evidence" value="ECO:0007669"/>
    <property type="project" value="TreeGrafter"/>
</dbReference>
<proteinExistence type="predicted"/>
<reference evidence="2 3" key="1">
    <citation type="submission" date="2019-02" db="EMBL/GenBank/DDBJ databases">
        <title>Deep-cultivation of Planctomycetes and their phenomic and genomic characterization uncovers novel biology.</title>
        <authorList>
            <person name="Wiegand S."/>
            <person name="Jogler M."/>
            <person name="Boedeker C."/>
            <person name="Pinto D."/>
            <person name="Vollmers J."/>
            <person name="Rivas-Marin E."/>
            <person name="Kohn T."/>
            <person name="Peeters S.H."/>
            <person name="Heuer A."/>
            <person name="Rast P."/>
            <person name="Oberbeckmann S."/>
            <person name="Bunk B."/>
            <person name="Jeske O."/>
            <person name="Meyerdierks A."/>
            <person name="Storesund J.E."/>
            <person name="Kallscheuer N."/>
            <person name="Luecker S."/>
            <person name="Lage O.M."/>
            <person name="Pohl T."/>
            <person name="Merkel B.J."/>
            <person name="Hornburger P."/>
            <person name="Mueller R.-W."/>
            <person name="Bruemmer F."/>
            <person name="Labrenz M."/>
            <person name="Spormann A.M."/>
            <person name="Op den Camp H."/>
            <person name="Overmann J."/>
            <person name="Amann R."/>
            <person name="Jetten M.S.M."/>
            <person name="Mascher T."/>
            <person name="Medema M.H."/>
            <person name="Devos D.P."/>
            <person name="Kaster A.-K."/>
            <person name="Ovreas L."/>
            <person name="Rohde M."/>
            <person name="Galperin M.Y."/>
            <person name="Jogler C."/>
        </authorList>
    </citation>
    <scope>NUCLEOTIDE SEQUENCE [LARGE SCALE GENOMIC DNA]</scope>
    <source>
        <strain evidence="2 3">HG15A2</strain>
    </source>
</reference>
<dbReference type="InterPro" id="IPR051783">
    <property type="entry name" value="NAD(P)-dependent_oxidoreduct"/>
</dbReference>
<gene>
    <name evidence="2" type="primary">rmd</name>
    <name evidence="2" type="ORF">HG15A2_06190</name>
</gene>
<sequence length="336" mass="36141">MPRCLITGATGFVGSNLAKHVGQLGWDMRCLVRPSSDTSRLDNKAVTLVTASLETGEGLQAAVENVDYVFHVAGRTTALQPAEFDATNVAGAKHLAEACAQQTSPPTLVMVSSLAAGGPGTFEQPRREGDLDQPVSDYGRSKLSGEKAASKFAEDVPLSIIRPPIIFGPGDHAGLSLYKTISTMRIHLRPGFRKFPVSLVHVNDLCQAMTTIAQRGERVQASDNSGRAAGTYYVAAERALPYAELGRVAGAAAGWATLALPFPPAGFWIAGAIGELFGHARRRACLLNFDKIREALSVGWVCSDEKIRQQLGYQPAATLEERFSETVAWYRQQGWL</sequence>
<dbReference type="EMBL" id="CP036263">
    <property type="protein sequence ID" value="QDS97358.1"/>
    <property type="molecule type" value="Genomic_DNA"/>
</dbReference>
<evidence type="ECO:0000259" key="1">
    <source>
        <dbReference type="Pfam" id="PF01370"/>
    </source>
</evidence>
<dbReference type="SUPFAM" id="SSF51735">
    <property type="entry name" value="NAD(P)-binding Rossmann-fold domains"/>
    <property type="match status" value="1"/>
</dbReference>
<dbReference type="AlphaFoldDB" id="A0A517MR54"/>
<dbReference type="GO" id="GO:0004029">
    <property type="term" value="F:aldehyde dehydrogenase (NAD+) activity"/>
    <property type="evidence" value="ECO:0007669"/>
    <property type="project" value="TreeGrafter"/>
</dbReference>
<name>A0A517MR54_9BACT</name>
<evidence type="ECO:0000313" key="2">
    <source>
        <dbReference type="EMBL" id="QDS97358.1"/>
    </source>
</evidence>
<dbReference type="PANTHER" id="PTHR48079">
    <property type="entry name" value="PROTEIN YEEZ"/>
    <property type="match status" value="1"/>
</dbReference>
<dbReference type="OrthoDB" id="9811743at2"/>
<dbReference type="Proteomes" id="UP000319852">
    <property type="component" value="Chromosome"/>
</dbReference>
<dbReference type="Pfam" id="PF01370">
    <property type="entry name" value="Epimerase"/>
    <property type="match status" value="1"/>
</dbReference>